<comment type="caution">
    <text evidence="6">The sequence shown here is derived from an EMBL/GenBank/DDBJ whole genome shotgun (WGS) entry which is preliminary data.</text>
</comment>
<dbReference type="Pfam" id="PF08281">
    <property type="entry name" value="Sigma70_r4_2"/>
    <property type="match status" value="1"/>
</dbReference>
<dbReference type="EC" id="2.7.7.6" evidence="6"/>
<protein>
    <submittedName>
        <fullName evidence="6">RNA polymerase sigma factor</fullName>
        <ecNumber evidence="6">2.7.7.6</ecNumber>
    </submittedName>
</protein>
<dbReference type="CDD" id="cd06171">
    <property type="entry name" value="Sigma70_r4"/>
    <property type="match status" value="1"/>
</dbReference>
<dbReference type="InterPro" id="IPR036388">
    <property type="entry name" value="WH-like_DNA-bd_sf"/>
</dbReference>
<dbReference type="NCBIfam" id="TIGR02937">
    <property type="entry name" value="sigma70-ECF"/>
    <property type="match status" value="1"/>
</dbReference>
<dbReference type="SUPFAM" id="SSF88659">
    <property type="entry name" value="Sigma3 and sigma4 domains of RNA polymerase sigma factors"/>
    <property type="match status" value="1"/>
</dbReference>
<dbReference type="InterPro" id="IPR013249">
    <property type="entry name" value="RNA_pol_sigma70_r4_t2"/>
</dbReference>
<evidence type="ECO:0000259" key="5">
    <source>
        <dbReference type="Pfam" id="PF08281"/>
    </source>
</evidence>
<keyword evidence="7" id="KW-1185">Reference proteome</keyword>
<keyword evidence="6" id="KW-0548">Nucleotidyltransferase</keyword>
<dbReference type="SUPFAM" id="SSF88946">
    <property type="entry name" value="Sigma2 domain of RNA polymerase sigma factors"/>
    <property type="match status" value="1"/>
</dbReference>
<dbReference type="GO" id="GO:0003899">
    <property type="term" value="F:DNA-directed RNA polymerase activity"/>
    <property type="evidence" value="ECO:0007669"/>
    <property type="project" value="UniProtKB-EC"/>
</dbReference>
<sequence>MRPSATLRAASTPAWALLNLGQGEVPATEEQSLDQVRTLDRFLVSVEKRAFRIARIAVRHDDDALDIVQDAMLQLARHYAQRPADEWRPLFYRILQNRIRDCQRRRLVRTRLLSWLPGWKADGDEAADPFEAVPDGRPLPPDLLATDQAMVKLERALAELPRRQQQAFMLRIFEGMDVAQTAAAMGCSEGSVKTHYSRAVHALREQLGTAW</sequence>
<evidence type="ECO:0000313" key="7">
    <source>
        <dbReference type="Proteomes" id="UP000661077"/>
    </source>
</evidence>
<gene>
    <name evidence="6" type="ORF">JM946_06695</name>
</gene>
<dbReference type="InterPro" id="IPR013325">
    <property type="entry name" value="RNA_pol_sigma_r2"/>
</dbReference>
<dbReference type="NCBIfam" id="NF006550">
    <property type="entry name" value="PRK09047.1"/>
    <property type="match status" value="1"/>
</dbReference>
<dbReference type="Proteomes" id="UP000661077">
    <property type="component" value="Unassembled WGS sequence"/>
</dbReference>
<accession>A0ABS1WTX6</accession>
<organism evidence="6 7">
    <name type="scientific">Steroidobacter gossypii</name>
    <dbReference type="NCBI Taxonomy" id="2805490"/>
    <lineage>
        <taxon>Bacteria</taxon>
        <taxon>Pseudomonadati</taxon>
        <taxon>Pseudomonadota</taxon>
        <taxon>Gammaproteobacteria</taxon>
        <taxon>Steroidobacterales</taxon>
        <taxon>Steroidobacteraceae</taxon>
        <taxon>Steroidobacter</taxon>
    </lineage>
</organism>
<keyword evidence="4" id="KW-0804">Transcription</keyword>
<reference evidence="6 7" key="1">
    <citation type="journal article" date="2021" name="Int. J. Syst. Evol. Microbiol.">
        <title>Steroidobacter gossypii sp. nov., isolated from soil of cotton cropping field.</title>
        <authorList>
            <person name="Huang R."/>
            <person name="Yang S."/>
            <person name="Zhen C."/>
            <person name="Liu W."/>
        </authorList>
    </citation>
    <scope>NUCLEOTIDE SEQUENCE [LARGE SCALE GENOMIC DNA]</scope>
    <source>
        <strain evidence="6 7">S1-65</strain>
    </source>
</reference>
<dbReference type="PANTHER" id="PTHR43133:SF64">
    <property type="entry name" value="ECF SIGMA FACTOR"/>
    <property type="match status" value="1"/>
</dbReference>
<dbReference type="Gene3D" id="1.10.1740.10">
    <property type="match status" value="1"/>
</dbReference>
<dbReference type="EMBL" id="JAEVLS010000001">
    <property type="protein sequence ID" value="MBM0104426.1"/>
    <property type="molecule type" value="Genomic_DNA"/>
</dbReference>
<dbReference type="InterPro" id="IPR039425">
    <property type="entry name" value="RNA_pol_sigma-70-like"/>
</dbReference>
<comment type="similarity">
    <text evidence="1">Belongs to the sigma-70 factor family. ECF subfamily.</text>
</comment>
<evidence type="ECO:0000256" key="1">
    <source>
        <dbReference type="ARBA" id="ARBA00010641"/>
    </source>
</evidence>
<dbReference type="InterPro" id="IPR013324">
    <property type="entry name" value="RNA_pol_sigma_r3/r4-like"/>
</dbReference>
<evidence type="ECO:0000256" key="3">
    <source>
        <dbReference type="ARBA" id="ARBA00023082"/>
    </source>
</evidence>
<keyword evidence="2" id="KW-0805">Transcription regulation</keyword>
<dbReference type="Gene3D" id="1.10.10.10">
    <property type="entry name" value="Winged helix-like DNA-binding domain superfamily/Winged helix DNA-binding domain"/>
    <property type="match status" value="1"/>
</dbReference>
<evidence type="ECO:0000313" key="6">
    <source>
        <dbReference type="EMBL" id="MBM0104426.1"/>
    </source>
</evidence>
<keyword evidence="6" id="KW-0808">Transferase</keyword>
<dbReference type="RefSeq" id="WP_203166372.1">
    <property type="nucleotide sequence ID" value="NZ_JAEVLS010000001.1"/>
</dbReference>
<evidence type="ECO:0000256" key="2">
    <source>
        <dbReference type="ARBA" id="ARBA00023015"/>
    </source>
</evidence>
<evidence type="ECO:0000256" key="4">
    <source>
        <dbReference type="ARBA" id="ARBA00023163"/>
    </source>
</evidence>
<dbReference type="PANTHER" id="PTHR43133">
    <property type="entry name" value="RNA POLYMERASE ECF-TYPE SIGMA FACTO"/>
    <property type="match status" value="1"/>
</dbReference>
<keyword evidence="3" id="KW-0731">Sigma factor</keyword>
<feature type="domain" description="RNA polymerase sigma factor 70 region 4 type 2" evidence="5">
    <location>
        <begin position="152"/>
        <end position="200"/>
    </location>
</feature>
<proteinExistence type="inferred from homology"/>
<name>A0ABS1WTX6_9GAMM</name>
<dbReference type="InterPro" id="IPR014284">
    <property type="entry name" value="RNA_pol_sigma-70_dom"/>
</dbReference>